<comment type="pathway">
    <text evidence="1 7">Amino-acid biosynthesis; L-arginine biosynthesis; N(2)-acetyl-L-ornithine from L-glutamate: step 3/4.</text>
</comment>
<dbReference type="PATRIC" id="fig|1117379.3.peg.20"/>
<dbReference type="SMART" id="SM00859">
    <property type="entry name" value="Semialdhyde_dh"/>
    <property type="match status" value="1"/>
</dbReference>
<dbReference type="SUPFAM" id="SSF51735">
    <property type="entry name" value="NAD(P)-binding Rossmann-fold domains"/>
    <property type="match status" value="1"/>
</dbReference>
<comment type="caution">
    <text evidence="10">The sequence shown here is derived from an EMBL/GenBank/DDBJ whole genome shotgun (WGS) entry which is preliminary data.</text>
</comment>
<protein>
    <recommendedName>
        <fullName evidence="7">N-acetyl-gamma-glutamyl-phosphate reductase</fullName>
        <shortName evidence="7">AGPR</shortName>
        <ecNumber evidence="7">1.2.1.38</ecNumber>
    </recommendedName>
    <alternativeName>
        <fullName evidence="7">N-acetyl-glutamate semialdehyde dehydrogenase</fullName>
        <shortName evidence="7">NAGSA dehydrogenase</shortName>
    </alternativeName>
</protein>
<dbReference type="EC" id="1.2.1.38" evidence="7"/>
<dbReference type="InterPro" id="IPR023013">
    <property type="entry name" value="AGPR_AS"/>
</dbReference>
<dbReference type="GO" id="GO:0003942">
    <property type="term" value="F:N-acetyl-gamma-glutamyl-phosphate reductase activity"/>
    <property type="evidence" value="ECO:0007669"/>
    <property type="project" value="UniProtKB-UniRule"/>
</dbReference>
<dbReference type="InterPro" id="IPR036291">
    <property type="entry name" value="NAD(P)-bd_dom_sf"/>
</dbReference>
<sequence length="345" mass="38066">MKAAIIGGTGYGSIELVRLLNKHPYMEVGSVVSNSQAGISFSDVYPHLSNIIVQPLETFNADRLSEENDIVFFATPSGVSSKLVPKMIEKGKKCIDLSGDFRLRNAEEYESWYKHSPADGKYLKQAIYGLSEIYSEEIKTASLLANPGCYPTATTLGLIPIVKKGFVDEKSIIIDAKSGVTGAGRGLTLTSHYAEINDNVRAYKLGAHQHIPEIEQVLQDETGKEIAITFSTHLVPMSRGIMCSMYMNLKDYISTEDVIEIYNQFYEKHPFVRVRPVGNVPTTKEVLGSNYCDIGLHVDPRTNRLTVISVIDNLVKGAAGQAIQNANIMNGWDERTGLTDIPLYP</sequence>
<evidence type="ECO:0000256" key="3">
    <source>
        <dbReference type="ARBA" id="ARBA00022605"/>
    </source>
</evidence>
<evidence type="ECO:0000256" key="4">
    <source>
        <dbReference type="ARBA" id="ARBA00022857"/>
    </source>
</evidence>
<dbReference type="Pfam" id="PF22698">
    <property type="entry name" value="Semialdhyde_dhC_1"/>
    <property type="match status" value="1"/>
</dbReference>
<evidence type="ECO:0000313" key="10">
    <source>
        <dbReference type="EMBL" id="EKN71704.1"/>
    </source>
</evidence>
<reference evidence="10 11" key="1">
    <citation type="journal article" date="2012" name="Front. Microbiol.">
        <title>Redundancy and modularity in membrane-associated dissimilatory nitrate reduction in Bacillus.</title>
        <authorList>
            <person name="Heylen K."/>
            <person name="Keltjens J."/>
        </authorList>
    </citation>
    <scope>NUCLEOTIDE SEQUENCE [LARGE SCALE GENOMIC DNA]</scope>
    <source>
        <strain evidence="11">LMG 21833T</strain>
    </source>
</reference>
<dbReference type="CDD" id="cd17895">
    <property type="entry name" value="AGPR_1_N"/>
    <property type="match status" value="1"/>
</dbReference>
<dbReference type="HAMAP" id="MF_00150">
    <property type="entry name" value="ArgC_type1"/>
    <property type="match status" value="1"/>
</dbReference>
<dbReference type="PROSITE" id="PS01224">
    <property type="entry name" value="ARGC"/>
    <property type="match status" value="1"/>
</dbReference>
<dbReference type="InterPro" id="IPR058924">
    <property type="entry name" value="AGPR_dimerisation_dom"/>
</dbReference>
<dbReference type="Proteomes" id="UP000006316">
    <property type="component" value="Unassembled WGS sequence"/>
</dbReference>
<gene>
    <name evidence="7" type="primary">argC</name>
    <name evidence="10" type="ORF">BABA_00110</name>
</gene>
<evidence type="ECO:0000256" key="8">
    <source>
        <dbReference type="PROSITE-ProRule" id="PRU10010"/>
    </source>
</evidence>
<name>K6DTJ9_9BACI</name>
<dbReference type="OrthoDB" id="9801289at2"/>
<dbReference type="InterPro" id="IPR000706">
    <property type="entry name" value="AGPR_type-1"/>
</dbReference>
<keyword evidence="5 7" id="KW-0560">Oxidoreductase</keyword>
<dbReference type="PANTHER" id="PTHR32338:SF10">
    <property type="entry name" value="N-ACETYL-GAMMA-GLUTAMYL-PHOSPHATE REDUCTASE, CHLOROPLASTIC-RELATED"/>
    <property type="match status" value="1"/>
</dbReference>
<keyword evidence="2 7" id="KW-0055">Arginine biosynthesis</keyword>
<evidence type="ECO:0000256" key="2">
    <source>
        <dbReference type="ARBA" id="ARBA00022571"/>
    </source>
</evidence>
<comment type="subcellular location">
    <subcellularLocation>
        <location evidence="7">Cytoplasm</location>
    </subcellularLocation>
</comment>
<dbReference type="eggNOG" id="COG0002">
    <property type="taxonomic scope" value="Bacteria"/>
</dbReference>
<dbReference type="PANTHER" id="PTHR32338">
    <property type="entry name" value="N-ACETYL-GAMMA-GLUTAMYL-PHOSPHATE REDUCTASE, CHLOROPLASTIC-RELATED-RELATED"/>
    <property type="match status" value="1"/>
</dbReference>
<keyword evidence="7" id="KW-0963">Cytoplasm</keyword>
<keyword evidence="4 7" id="KW-0521">NADP</keyword>
<dbReference type="GO" id="GO:0070401">
    <property type="term" value="F:NADP+ binding"/>
    <property type="evidence" value="ECO:0007669"/>
    <property type="project" value="InterPro"/>
</dbReference>
<feature type="active site" evidence="7 8">
    <location>
        <position position="149"/>
    </location>
</feature>
<dbReference type="GO" id="GO:0005737">
    <property type="term" value="C:cytoplasm"/>
    <property type="evidence" value="ECO:0007669"/>
    <property type="project" value="UniProtKB-SubCell"/>
</dbReference>
<dbReference type="Gene3D" id="3.30.360.10">
    <property type="entry name" value="Dihydrodipicolinate Reductase, domain 2"/>
    <property type="match status" value="1"/>
</dbReference>
<evidence type="ECO:0000256" key="6">
    <source>
        <dbReference type="ARBA" id="ARBA00050557"/>
    </source>
</evidence>
<comment type="catalytic activity">
    <reaction evidence="6 7">
        <text>N-acetyl-L-glutamate 5-semialdehyde + phosphate + NADP(+) = N-acetyl-L-glutamyl 5-phosphate + NADPH + H(+)</text>
        <dbReference type="Rhea" id="RHEA:21588"/>
        <dbReference type="ChEBI" id="CHEBI:15378"/>
        <dbReference type="ChEBI" id="CHEBI:29123"/>
        <dbReference type="ChEBI" id="CHEBI:43474"/>
        <dbReference type="ChEBI" id="CHEBI:57783"/>
        <dbReference type="ChEBI" id="CHEBI:57936"/>
        <dbReference type="ChEBI" id="CHEBI:58349"/>
        <dbReference type="EC" id="1.2.1.38"/>
    </reaction>
</comment>
<dbReference type="RefSeq" id="WP_007083065.1">
    <property type="nucleotide sequence ID" value="NZ_AJLS01000002.1"/>
</dbReference>
<evidence type="ECO:0000256" key="1">
    <source>
        <dbReference type="ARBA" id="ARBA00004862"/>
    </source>
</evidence>
<dbReference type="SUPFAM" id="SSF55347">
    <property type="entry name" value="Glyceraldehyde-3-phosphate dehydrogenase-like, C-terminal domain"/>
    <property type="match status" value="1"/>
</dbReference>
<dbReference type="FunFam" id="3.30.360.10:FF:000014">
    <property type="entry name" value="N-acetyl-gamma-glutamyl-phosphate reductase"/>
    <property type="match status" value="1"/>
</dbReference>
<accession>K6DTJ9</accession>
<dbReference type="CDD" id="cd23934">
    <property type="entry name" value="AGPR_1_C"/>
    <property type="match status" value="1"/>
</dbReference>
<dbReference type="Pfam" id="PF01118">
    <property type="entry name" value="Semialdhyde_dh"/>
    <property type="match status" value="1"/>
</dbReference>
<dbReference type="STRING" id="1117379.BABA_00110"/>
<keyword evidence="3 7" id="KW-0028">Amino-acid biosynthesis</keyword>
<evidence type="ECO:0000259" key="9">
    <source>
        <dbReference type="SMART" id="SM00859"/>
    </source>
</evidence>
<dbReference type="GO" id="GO:0006526">
    <property type="term" value="P:L-arginine biosynthetic process"/>
    <property type="evidence" value="ECO:0007669"/>
    <property type="project" value="UniProtKB-UniRule"/>
</dbReference>
<keyword evidence="11" id="KW-1185">Reference proteome</keyword>
<dbReference type="AlphaFoldDB" id="K6DTJ9"/>
<dbReference type="GO" id="GO:0051287">
    <property type="term" value="F:NAD binding"/>
    <property type="evidence" value="ECO:0007669"/>
    <property type="project" value="InterPro"/>
</dbReference>
<comment type="similarity">
    <text evidence="7">Belongs to the NAGSA dehydrogenase family. Type 1 subfamily.</text>
</comment>
<dbReference type="UniPathway" id="UPA00068">
    <property type="reaction ID" value="UER00108"/>
</dbReference>
<dbReference type="NCBIfam" id="TIGR01850">
    <property type="entry name" value="argC"/>
    <property type="match status" value="1"/>
</dbReference>
<organism evidence="10 11">
    <name type="scientific">Neobacillus bataviensis LMG 21833</name>
    <dbReference type="NCBI Taxonomy" id="1117379"/>
    <lineage>
        <taxon>Bacteria</taxon>
        <taxon>Bacillati</taxon>
        <taxon>Bacillota</taxon>
        <taxon>Bacilli</taxon>
        <taxon>Bacillales</taxon>
        <taxon>Bacillaceae</taxon>
        <taxon>Neobacillus</taxon>
    </lineage>
</organism>
<dbReference type="InterPro" id="IPR000534">
    <property type="entry name" value="Semialdehyde_DH_NAD-bd"/>
</dbReference>
<feature type="domain" description="Semialdehyde dehydrogenase NAD-binding" evidence="9">
    <location>
        <begin position="2"/>
        <end position="141"/>
    </location>
</feature>
<evidence type="ECO:0000256" key="7">
    <source>
        <dbReference type="HAMAP-Rule" id="MF_00150"/>
    </source>
</evidence>
<comment type="function">
    <text evidence="7">Catalyzes the NADPH-dependent reduction of N-acetyl-5-glutamyl phosphate to yield N-acetyl-L-glutamate 5-semialdehyde.</text>
</comment>
<evidence type="ECO:0000313" key="11">
    <source>
        <dbReference type="Proteomes" id="UP000006316"/>
    </source>
</evidence>
<evidence type="ECO:0000256" key="5">
    <source>
        <dbReference type="ARBA" id="ARBA00023002"/>
    </source>
</evidence>
<proteinExistence type="inferred from homology"/>
<dbReference type="InterPro" id="IPR050085">
    <property type="entry name" value="AGPR"/>
</dbReference>
<dbReference type="EMBL" id="AJLS01000002">
    <property type="protein sequence ID" value="EKN71704.1"/>
    <property type="molecule type" value="Genomic_DNA"/>
</dbReference>
<dbReference type="Gene3D" id="3.40.50.720">
    <property type="entry name" value="NAD(P)-binding Rossmann-like Domain"/>
    <property type="match status" value="1"/>
</dbReference>